<evidence type="ECO:0000313" key="1">
    <source>
        <dbReference type="EMBL" id="MBC1301355.1"/>
    </source>
</evidence>
<sequence length="68" mass="7649">MYLSPPALTAVHRPSRHQFIQYISICFASSMTATCANSNQASTSNSQLDKITFGTNWLPQAKYRGFYK</sequence>
<dbReference type="Proteomes" id="UP000570851">
    <property type="component" value="Unassembled WGS sequence"/>
</dbReference>
<evidence type="ECO:0000313" key="2">
    <source>
        <dbReference type="Proteomes" id="UP000570851"/>
    </source>
</evidence>
<keyword evidence="2" id="KW-1185">Reference proteome</keyword>
<protein>
    <submittedName>
        <fullName evidence="1">Uncharacterized protein</fullName>
    </submittedName>
</protein>
<accession>A0ABR6S4M7</accession>
<name>A0ABR6S4M7_ANAVA</name>
<organism evidence="1 2">
    <name type="scientific">Trichormus variabilis N2B</name>
    <dbReference type="NCBI Taxonomy" id="2681315"/>
    <lineage>
        <taxon>Bacteria</taxon>
        <taxon>Bacillati</taxon>
        <taxon>Cyanobacteriota</taxon>
        <taxon>Cyanophyceae</taxon>
        <taxon>Nostocales</taxon>
        <taxon>Nostocaceae</taxon>
        <taxon>Trichormus</taxon>
    </lineage>
</organism>
<reference evidence="1 2" key="1">
    <citation type="submission" date="2019-11" db="EMBL/GenBank/DDBJ databases">
        <title>Comparison of genomes from free-living endosymbiotic cyanobacteria isolated from Azolla.</title>
        <authorList>
            <person name="Thiel T."/>
            <person name="Pratte B."/>
        </authorList>
    </citation>
    <scope>NUCLEOTIDE SEQUENCE [LARGE SCALE GENOMIC DNA]</scope>
    <source>
        <strain evidence="1 2">N2B</strain>
    </source>
</reference>
<dbReference type="GeneID" id="58722467"/>
<comment type="caution">
    <text evidence="1">The sequence shown here is derived from an EMBL/GenBank/DDBJ whole genome shotgun (WGS) entry which is preliminary data.</text>
</comment>
<gene>
    <name evidence="1" type="ORF">GNE12_05430</name>
</gene>
<dbReference type="RefSeq" id="WP_011321550.1">
    <property type="nucleotide sequence ID" value="NZ_JACKZP010000012.1"/>
</dbReference>
<proteinExistence type="predicted"/>
<dbReference type="EMBL" id="JACKZP010000012">
    <property type="protein sequence ID" value="MBC1301355.1"/>
    <property type="molecule type" value="Genomic_DNA"/>
</dbReference>